<dbReference type="Proteomes" id="UP000428330">
    <property type="component" value="Chromosome"/>
</dbReference>
<evidence type="ECO:0000256" key="1">
    <source>
        <dbReference type="ARBA" id="ARBA00001946"/>
    </source>
</evidence>
<proteinExistence type="inferred from homology"/>
<dbReference type="InterPro" id="IPR034622">
    <property type="entry name" value="4R-hPro_betaine_2-epimerase"/>
</dbReference>
<dbReference type="FunFam" id="3.30.390.10:FF:000009">
    <property type="entry name" value="Hydrophobic dipeptide epimerase"/>
    <property type="match status" value="1"/>
</dbReference>
<dbReference type="RefSeq" id="WP_157705599.1">
    <property type="nucleotide sequence ID" value="NZ_CP034348.1"/>
</dbReference>
<dbReference type="InterPro" id="IPR029065">
    <property type="entry name" value="Enolase_C-like"/>
</dbReference>
<dbReference type="SFLD" id="SFLDG00180">
    <property type="entry name" value="muconate_cycloisomerase"/>
    <property type="match status" value="1"/>
</dbReference>
<comment type="similarity">
    <text evidence="2">Belongs to the mandelate racemase/muconate lactonizing enzyme family.</text>
</comment>
<dbReference type="KEGG" id="rom:EI983_01900"/>
<name>A0A6I6ILY6_9RHOB</name>
<dbReference type="GO" id="GO:0009063">
    <property type="term" value="P:amino acid catabolic process"/>
    <property type="evidence" value="ECO:0007669"/>
    <property type="project" value="InterPro"/>
</dbReference>
<dbReference type="OrthoDB" id="9802699at2"/>
<comment type="cofactor">
    <cofactor evidence="1">
        <name>Mg(2+)</name>
        <dbReference type="ChEBI" id="CHEBI:18420"/>
    </cofactor>
</comment>
<dbReference type="InterPro" id="IPR034593">
    <property type="entry name" value="DgoD-like"/>
</dbReference>
<dbReference type="SFLD" id="SFLDF00556">
    <property type="entry name" value="4R-hydroxyproline_betaine_2-ep"/>
    <property type="match status" value="1"/>
</dbReference>
<dbReference type="InterPro" id="IPR036849">
    <property type="entry name" value="Enolase-like_C_sf"/>
</dbReference>
<dbReference type="InterPro" id="IPR013342">
    <property type="entry name" value="Mandelate_racemase_C"/>
</dbReference>
<dbReference type="GO" id="GO:0000287">
    <property type="term" value="F:magnesium ion binding"/>
    <property type="evidence" value="ECO:0007669"/>
    <property type="project" value="UniProtKB-ARBA"/>
</dbReference>
<evidence type="ECO:0000313" key="7">
    <source>
        <dbReference type="Proteomes" id="UP000428330"/>
    </source>
</evidence>
<evidence type="ECO:0000256" key="2">
    <source>
        <dbReference type="ARBA" id="ARBA00008031"/>
    </source>
</evidence>
<feature type="domain" description="Mandelate racemase/muconate lactonizing enzyme C-terminal" evidence="5">
    <location>
        <begin position="142"/>
        <end position="236"/>
    </location>
</feature>
<dbReference type="SFLD" id="SFLDS00001">
    <property type="entry name" value="Enolase"/>
    <property type="match status" value="1"/>
</dbReference>
<gene>
    <name evidence="6" type="ORF">EI983_01900</name>
</gene>
<dbReference type="Pfam" id="PF13378">
    <property type="entry name" value="MR_MLE_C"/>
    <property type="match status" value="1"/>
</dbReference>
<evidence type="ECO:0000313" key="6">
    <source>
        <dbReference type="EMBL" id="QGX97094.1"/>
    </source>
</evidence>
<dbReference type="InterPro" id="IPR029017">
    <property type="entry name" value="Enolase-like_N"/>
</dbReference>
<dbReference type="Pfam" id="PF02746">
    <property type="entry name" value="MR_MLE_N"/>
    <property type="match status" value="1"/>
</dbReference>
<evidence type="ECO:0000256" key="4">
    <source>
        <dbReference type="ARBA" id="ARBA00022842"/>
    </source>
</evidence>
<dbReference type="SUPFAM" id="SSF51604">
    <property type="entry name" value="Enolase C-terminal domain-like"/>
    <property type="match status" value="1"/>
</dbReference>
<protein>
    <submittedName>
        <fullName evidence="6">Mandelate racemase</fullName>
    </submittedName>
</protein>
<dbReference type="Gene3D" id="3.20.20.120">
    <property type="entry name" value="Enolase-like C-terminal domain"/>
    <property type="match status" value="1"/>
</dbReference>
<dbReference type="GO" id="GO:0006579">
    <property type="term" value="P:amino-acid betaine catabolic process"/>
    <property type="evidence" value="ECO:0007669"/>
    <property type="project" value="InterPro"/>
</dbReference>
<keyword evidence="4" id="KW-0460">Magnesium</keyword>
<evidence type="ECO:0000256" key="3">
    <source>
        <dbReference type="ARBA" id="ARBA00022723"/>
    </source>
</evidence>
<dbReference type="InterPro" id="IPR018110">
    <property type="entry name" value="Mandel_Rmase/mucon_lact_enz_CS"/>
</dbReference>
<sequence length="368" mass="39326">MRLKELHIYQHELPVKDGPYTMANQEVRALDSTLVRLISEDGHEGWGETCPLGPTYAEAHGRGARAALEAMGDGMIGVDLAPLTLHRAMDARLAGHSYAKAAVDIAAHDLIGKALGLSVAQLLGGVARTRLPSYYALGLSSPDKTARRAGERLAEGYPRLQLKIGGRAVETDIETIRKVWEVTRGRVPLVVDANRGLTLRDAIRLSEACRDLPLIIEQPCPRIADLKQLRPKLHHPLYMDESAADLATVLDVVGDNLVDGFGMKLTRIGGLHPMTTLRDICAARALPHTCDDSWGGDIIAAACTHVGATVSPHLLDGVWIAAPYIDGHYCAKGGVIVEAGHIALPDGPGLGLMIDPEQFGTPVASFGG</sequence>
<dbReference type="GO" id="GO:0016855">
    <property type="term" value="F:racemase and epimerase activity, acting on amino acids and derivatives"/>
    <property type="evidence" value="ECO:0007669"/>
    <property type="project" value="InterPro"/>
</dbReference>
<evidence type="ECO:0000259" key="5">
    <source>
        <dbReference type="SMART" id="SM00922"/>
    </source>
</evidence>
<organism evidence="6 7">
    <name type="scientific">Roseovarius faecimaris</name>
    <dbReference type="NCBI Taxonomy" id="2494550"/>
    <lineage>
        <taxon>Bacteria</taxon>
        <taxon>Pseudomonadati</taxon>
        <taxon>Pseudomonadota</taxon>
        <taxon>Alphaproteobacteria</taxon>
        <taxon>Rhodobacterales</taxon>
        <taxon>Roseobacteraceae</taxon>
        <taxon>Roseovarius</taxon>
    </lineage>
</organism>
<dbReference type="SUPFAM" id="SSF54826">
    <property type="entry name" value="Enolase N-terminal domain-like"/>
    <property type="match status" value="1"/>
</dbReference>
<keyword evidence="7" id="KW-1185">Reference proteome</keyword>
<dbReference type="Gene3D" id="3.30.390.10">
    <property type="entry name" value="Enolase-like, N-terminal domain"/>
    <property type="match status" value="1"/>
</dbReference>
<dbReference type="EMBL" id="CP034348">
    <property type="protein sequence ID" value="QGX97094.1"/>
    <property type="molecule type" value="Genomic_DNA"/>
</dbReference>
<dbReference type="PANTHER" id="PTHR48080">
    <property type="entry name" value="D-GALACTONATE DEHYDRATASE-RELATED"/>
    <property type="match status" value="1"/>
</dbReference>
<reference evidence="7" key="1">
    <citation type="submission" date="2018-12" db="EMBL/GenBank/DDBJ databases">
        <title>Complete genome sequence of Roseovarius sp. MME-070.</title>
        <authorList>
            <person name="Nam Y.-D."/>
            <person name="Kang J."/>
            <person name="Chung W.-H."/>
            <person name="Park Y.S."/>
        </authorList>
    </citation>
    <scope>NUCLEOTIDE SEQUENCE [LARGE SCALE GENOMIC DNA]</scope>
    <source>
        <strain evidence="7">MME-070</strain>
    </source>
</reference>
<accession>A0A6I6ILY6</accession>
<dbReference type="InterPro" id="IPR013341">
    <property type="entry name" value="Mandelate_racemase_N_dom"/>
</dbReference>
<dbReference type="PROSITE" id="PS00908">
    <property type="entry name" value="MR_MLE_1"/>
    <property type="match status" value="1"/>
</dbReference>
<keyword evidence="3" id="KW-0479">Metal-binding</keyword>
<dbReference type="AlphaFoldDB" id="A0A6I6ILY6"/>
<dbReference type="PANTHER" id="PTHR48080:SF3">
    <property type="entry name" value="ENOLASE SUPERFAMILY MEMBER DDB_G0284701"/>
    <property type="match status" value="1"/>
</dbReference>
<dbReference type="SMART" id="SM00922">
    <property type="entry name" value="MR_MLE"/>
    <property type="match status" value="1"/>
</dbReference>